<sequence>MSLGSIGLLPLKSSNGPTALQQQLGSLPWPLLPGQRPGDNGVAALLEAQHAQQAVLEWRKARVNGSEAIGPRAAATKVGVAPVMAAPATGDAQAQLPAPLPFWSWMQPQQVAAAAAAVQQQALAASRVQPRSGASVATGPNPFNPFAMAAAAAAGASGQQQTAALQEVVSLAEERANIERVTTTGLMSG</sequence>
<protein>
    <submittedName>
        <fullName evidence="1">Uncharacterized protein</fullName>
    </submittedName>
</protein>
<keyword evidence="2" id="KW-1185">Reference proteome</keyword>
<organism evidence="2">
    <name type="scientific">Chlorella variabilis</name>
    <name type="common">Green alga</name>
    <dbReference type="NCBI Taxonomy" id="554065"/>
    <lineage>
        <taxon>Eukaryota</taxon>
        <taxon>Viridiplantae</taxon>
        <taxon>Chlorophyta</taxon>
        <taxon>core chlorophytes</taxon>
        <taxon>Trebouxiophyceae</taxon>
        <taxon>Chlorellales</taxon>
        <taxon>Chlorellaceae</taxon>
        <taxon>Chlorella clade</taxon>
        <taxon>Chlorella</taxon>
    </lineage>
</organism>
<dbReference type="GeneID" id="17351561"/>
<reference evidence="1 2" key="1">
    <citation type="journal article" date="2010" name="Plant Cell">
        <title>The Chlorella variabilis NC64A genome reveals adaptation to photosymbiosis, coevolution with viruses, and cryptic sex.</title>
        <authorList>
            <person name="Blanc G."/>
            <person name="Duncan G."/>
            <person name="Agarkova I."/>
            <person name="Borodovsky M."/>
            <person name="Gurnon J."/>
            <person name="Kuo A."/>
            <person name="Lindquist E."/>
            <person name="Lucas S."/>
            <person name="Pangilinan J."/>
            <person name="Polle J."/>
            <person name="Salamov A."/>
            <person name="Terry A."/>
            <person name="Yamada T."/>
            <person name="Dunigan D.D."/>
            <person name="Grigoriev I.V."/>
            <person name="Claverie J.M."/>
            <person name="Van Etten J.L."/>
        </authorList>
    </citation>
    <scope>NUCLEOTIDE SEQUENCE [LARGE SCALE GENOMIC DNA]</scope>
    <source>
        <strain evidence="1 2">NC64A</strain>
    </source>
</reference>
<dbReference type="RefSeq" id="XP_005844183.1">
    <property type="nucleotide sequence ID" value="XM_005844121.1"/>
</dbReference>
<proteinExistence type="predicted"/>
<dbReference type="KEGG" id="cvr:CHLNCDRAFT_139339"/>
<dbReference type="AlphaFoldDB" id="E1ZQ22"/>
<dbReference type="EMBL" id="GL433858">
    <property type="protein sequence ID" value="EFN52081.1"/>
    <property type="molecule type" value="Genomic_DNA"/>
</dbReference>
<evidence type="ECO:0000313" key="1">
    <source>
        <dbReference type="EMBL" id="EFN52081.1"/>
    </source>
</evidence>
<evidence type="ECO:0000313" key="2">
    <source>
        <dbReference type="Proteomes" id="UP000008141"/>
    </source>
</evidence>
<gene>
    <name evidence="1" type="ORF">CHLNCDRAFT_139339</name>
</gene>
<dbReference type="InParanoid" id="E1ZQ22"/>
<accession>E1ZQ22</accession>
<name>E1ZQ22_CHLVA</name>
<dbReference type="Proteomes" id="UP000008141">
    <property type="component" value="Unassembled WGS sequence"/>
</dbReference>